<accession>A0AA97FI40</accession>
<organism evidence="1 2">
    <name type="scientific">Microbacterium betulae</name>
    <dbReference type="NCBI Taxonomy" id="2981139"/>
    <lineage>
        <taxon>Bacteria</taxon>
        <taxon>Bacillati</taxon>
        <taxon>Actinomycetota</taxon>
        <taxon>Actinomycetes</taxon>
        <taxon>Micrococcales</taxon>
        <taxon>Microbacteriaceae</taxon>
        <taxon>Microbacterium</taxon>
    </lineage>
</organism>
<protein>
    <submittedName>
        <fullName evidence="1">Uncharacterized protein</fullName>
    </submittedName>
</protein>
<proteinExistence type="predicted"/>
<evidence type="ECO:0000313" key="2">
    <source>
        <dbReference type="Proteomes" id="UP001305498"/>
    </source>
</evidence>
<dbReference type="EMBL" id="CP118157">
    <property type="protein sequence ID" value="WOF23666.1"/>
    <property type="molecule type" value="Genomic_DNA"/>
</dbReference>
<dbReference type="Proteomes" id="UP001305498">
    <property type="component" value="Chromosome"/>
</dbReference>
<dbReference type="KEGG" id="mbet:N8K70_03025"/>
<name>A0AA97FI40_9MICO</name>
<sequence>MEHVQRSGLDAVSSIEAVKASVISTLRATDDSVRIHKTEYFNHTYAPDLVLTWAGLKADRKVYLRTTDREQYLAEDIQLLQQRDPMIMPLDGIQHDSVDAAMRSLNNVSQSVGALVAETSSLTSLGESLGSSPVRNLASRAVLQGGKGLVDGAGAVNFGEAVSAGFSGALNGEVESTAGAVRAAEEILDPARTAALSELLQAAWVGGGNTSTSFPGTMESPASLGPDTLALLLDTVPGSDPEFWAHIARRLELGHLSGLSVSAENEAFQALLRAAAPRLVAKAARLVESDSDRVDGLRWGTAHGLLTLLVGTLRVQFADRSQNEFASSGTDLSPSATRFRARAQANQTTVLRIVLASDDRRLEFVSEDGTSLVADNRIDRLEEQLGVAAKVRRAVVETRGPEMTVDFSSSTVGGNTSAKFSVQSLTDAVAGLLVDRDNEVSEHVAVAFPET</sequence>
<reference evidence="1 2" key="1">
    <citation type="submission" date="2023-02" db="EMBL/GenBank/DDBJ databases">
        <title>Microbacterium betulae sp. nov., isolated from birch wood.</title>
        <authorList>
            <person name="Pasciak M."/>
            <person name="Pawlik K.J."/>
            <person name="Martynowski D."/>
            <person name="Laczmanski L."/>
            <person name="Ciekot J."/>
            <person name="Szponar B."/>
            <person name="Wojcik-Fatla A."/>
            <person name="Mackiewicz B."/>
            <person name="Farian E."/>
            <person name="Cholewa G."/>
            <person name="Cholewa A."/>
            <person name="Dutkiewicz J."/>
        </authorList>
    </citation>
    <scope>NUCLEOTIDE SEQUENCE [LARGE SCALE GENOMIC DNA]</scope>
    <source>
        <strain evidence="1 2">AB</strain>
    </source>
</reference>
<dbReference type="AlphaFoldDB" id="A0AA97FI40"/>
<gene>
    <name evidence="1" type="ORF">N8K70_03025</name>
</gene>
<evidence type="ECO:0000313" key="1">
    <source>
        <dbReference type="EMBL" id="WOF23666.1"/>
    </source>
</evidence>
<dbReference type="RefSeq" id="WP_317140138.1">
    <property type="nucleotide sequence ID" value="NZ_CP118157.1"/>
</dbReference>
<keyword evidence="2" id="KW-1185">Reference proteome</keyword>